<accession>A0A1Q9EEN2</accession>
<keyword evidence="1" id="KW-1133">Transmembrane helix</keyword>
<evidence type="ECO:0000313" key="2">
    <source>
        <dbReference type="EMBL" id="OLQ05837.1"/>
    </source>
</evidence>
<organism evidence="2 3">
    <name type="scientific">Symbiodinium microadriaticum</name>
    <name type="common">Dinoflagellate</name>
    <name type="synonym">Zooxanthella microadriatica</name>
    <dbReference type="NCBI Taxonomy" id="2951"/>
    <lineage>
        <taxon>Eukaryota</taxon>
        <taxon>Sar</taxon>
        <taxon>Alveolata</taxon>
        <taxon>Dinophyceae</taxon>
        <taxon>Suessiales</taxon>
        <taxon>Symbiodiniaceae</taxon>
        <taxon>Symbiodinium</taxon>
    </lineage>
</organism>
<evidence type="ECO:0000313" key="3">
    <source>
        <dbReference type="Proteomes" id="UP000186817"/>
    </source>
</evidence>
<dbReference type="Proteomes" id="UP000186817">
    <property type="component" value="Unassembled WGS sequence"/>
</dbReference>
<comment type="caution">
    <text evidence="2">The sequence shown here is derived from an EMBL/GenBank/DDBJ whole genome shotgun (WGS) entry which is preliminary data.</text>
</comment>
<proteinExistence type="predicted"/>
<sequence>MPHLGHAIEESNGSVVFWERSGTLLIQGADKCAFELQRFFADKCNLCAQSPEPKPGVSWEQLPDLIGNAVRARGFATCLTAHSKFGIDQGGQSRRTGGASALPPRSSSSVYLLFRDSLCTFLGPELLLKRRIYVVAASGMDSTPFGTASRSPTQVYDSVSRLTISVPSFGGTFQEKCEMMDLIGLGLRVGMPCKNLSMTRNSSDMQSRVPAMNAVVRVKRATLPSGEDGLNSQHVVLPTKEGVWADPVASVRNETKGDAPGTAAHESNPALIQMAQVMVPDLKKIWGFEPTRDHLKGLLAMKAGSGPFKGLSFSPLSGCFPKAFLKAGFTSQQDNIITNWGCTTPSLVYDTEGGKDIGIAERHVAHTCDIEFPRTVGNTYFGVVGPCGGHTGDLGIGDYHFHRSFACLYAASGGHSTKVGVVAGHDMYGKWEAQAWQPCPVKESGSNSAAPLNKDFDNNLLPLLDACGAHIGPTPDRLLMMTVMIMMMMMMVVVVMMMMKFLMMTHDYEEENMMMMMMMMMMMTMMTATTRMTSRETHRGGCPVAKESSTPVYHYHVQDQERVLLTTLQALGPEVYIPQVVKLTRLSPWAAMGPVPAVASCTVQYARFCPCFDATGSNVGTQELPALSTSDISYTPGKVLTAPQ</sequence>
<reference evidence="2 3" key="1">
    <citation type="submission" date="2016-02" db="EMBL/GenBank/DDBJ databases">
        <title>Genome analysis of coral dinoflagellate symbionts highlights evolutionary adaptations to a symbiotic lifestyle.</title>
        <authorList>
            <person name="Aranda M."/>
            <person name="Li Y."/>
            <person name="Liew Y.J."/>
            <person name="Baumgarten S."/>
            <person name="Simakov O."/>
            <person name="Wilson M."/>
            <person name="Piel J."/>
            <person name="Ashoor H."/>
            <person name="Bougouffa S."/>
            <person name="Bajic V.B."/>
            <person name="Ryu T."/>
            <person name="Ravasi T."/>
            <person name="Bayer T."/>
            <person name="Micklem G."/>
            <person name="Kim H."/>
            <person name="Bhak J."/>
            <person name="Lajeunesse T.C."/>
            <person name="Voolstra C.R."/>
        </authorList>
    </citation>
    <scope>NUCLEOTIDE SEQUENCE [LARGE SCALE GENOMIC DNA]</scope>
    <source>
        <strain evidence="2 3">CCMP2467</strain>
    </source>
</reference>
<evidence type="ECO:0000256" key="1">
    <source>
        <dbReference type="SAM" id="Phobius"/>
    </source>
</evidence>
<keyword evidence="1" id="KW-0472">Membrane</keyword>
<feature type="transmembrane region" description="Helical" evidence="1">
    <location>
        <begin position="478"/>
        <end position="502"/>
    </location>
</feature>
<name>A0A1Q9EEN2_SYMMI</name>
<dbReference type="EMBL" id="LSRX01000174">
    <property type="protein sequence ID" value="OLQ05837.1"/>
    <property type="molecule type" value="Genomic_DNA"/>
</dbReference>
<protein>
    <submittedName>
        <fullName evidence="2">Uncharacterized protein</fullName>
    </submittedName>
</protein>
<dbReference type="AlphaFoldDB" id="A0A1Q9EEN2"/>
<gene>
    <name evidence="2" type="ORF">AK812_SmicGene10934</name>
</gene>
<keyword evidence="1" id="KW-0812">Transmembrane</keyword>
<keyword evidence="3" id="KW-1185">Reference proteome</keyword>
<dbReference type="OrthoDB" id="197925at2759"/>